<sequence>MTGDIYDGSTAQQRGDHNTQYNQFHSARRQRAAWPYQVGVIPPRAGCFLDRAEAERLRQVLASGGTAVVGPTKSVLAGGVLAGLGGVGKTQLAAEYARTAWSTGELDVLVWVTAGTRSAVVARYAQAALDVLGIEAQDPEQATAAFLAWLEPKSEPQPCRWLVVLDDIADPANLDGLWPPASPHGRTLATTRRKDAALTGPGRRRIEVGEFTSVDAVDYLTAALAAHDRTEPADHVTALAGDLGCLPLALSQAAAYMIDTGKSCATYRSLLANRARTLADLSPDVLPDGQSHTMAAAWSLSVEYADQLRPAGLARPMLQLAAFLDPNGIPVSVLTSQPALSHLTNADRGPASTPAANADDADGALRALHRLSLLHVPSETGNTDDSGGVVRVHQIVQRATRDTLPPEQYDRTARTAADALTDAWPDTERDSGLVQMLRASAITLTACAETALHQPDAHPVLFEVGDSLGNSGQVATAIAHYQLLADTTCSYHGPEHRSTLAALVNLERWRGQTGNPAEAVTVFNDLVDRMVRVLGFDDSHTLAARVMLAQFRRETGDAAGALAAFTDLMDRSKRLLGRNHPTTLMIRCNLAGCRGMTGDAAGAAEAIADLLDRMVRVLGPDHVETLTARNNLAYFRGESGDAAGAMAAYADLLTDRLRVLGPDHPNTLITRGNLAYWQGEAGDLARAVAAHADLLTDRLRVLGPDHPDTLTTRNNLARCRGMAGDAAGAVMAFADLLADRLRVLGPDNPHTLTTRSNLTYWREQVRTQVERANDSTCYKVPVTTQWETIAVNPLPSEVKIFRR</sequence>
<dbReference type="Pfam" id="PF13424">
    <property type="entry name" value="TPR_12"/>
    <property type="match status" value="1"/>
</dbReference>
<keyword evidence="4" id="KW-1185">Reference proteome</keyword>
<dbReference type="NCBIfam" id="NF040586">
    <property type="entry name" value="FxSxx_TPR"/>
    <property type="match status" value="1"/>
</dbReference>
<dbReference type="Pfam" id="PF00931">
    <property type="entry name" value="NB-ARC"/>
    <property type="match status" value="1"/>
</dbReference>
<dbReference type="InterPro" id="IPR027417">
    <property type="entry name" value="P-loop_NTPase"/>
</dbReference>
<dbReference type="InterPro" id="IPR011990">
    <property type="entry name" value="TPR-like_helical_dom_sf"/>
</dbReference>
<evidence type="ECO:0000313" key="4">
    <source>
        <dbReference type="Proteomes" id="UP001601303"/>
    </source>
</evidence>
<dbReference type="SUPFAM" id="SSF52540">
    <property type="entry name" value="P-loop containing nucleoside triphosphate hydrolases"/>
    <property type="match status" value="1"/>
</dbReference>
<dbReference type="EMBL" id="JBIAHM010000015">
    <property type="protein sequence ID" value="MFE9603996.1"/>
    <property type="molecule type" value="Genomic_DNA"/>
</dbReference>
<dbReference type="InterPro" id="IPR053137">
    <property type="entry name" value="NLR-like"/>
</dbReference>
<dbReference type="Pfam" id="PF25000">
    <property type="entry name" value="DUF7779"/>
    <property type="match status" value="1"/>
</dbReference>
<feature type="domain" description="DUF7779" evidence="2">
    <location>
        <begin position="314"/>
        <end position="408"/>
    </location>
</feature>
<dbReference type="InterPro" id="IPR002182">
    <property type="entry name" value="NB-ARC"/>
</dbReference>
<dbReference type="Proteomes" id="UP001601303">
    <property type="component" value="Unassembled WGS sequence"/>
</dbReference>
<dbReference type="Pfam" id="PF13374">
    <property type="entry name" value="TPR_10"/>
    <property type="match status" value="2"/>
</dbReference>
<evidence type="ECO:0000313" key="3">
    <source>
        <dbReference type="EMBL" id="MFE9603996.1"/>
    </source>
</evidence>
<feature type="domain" description="NB-ARC" evidence="1">
    <location>
        <begin position="81"/>
        <end position="197"/>
    </location>
</feature>
<comment type="caution">
    <text evidence="3">The sequence shown here is derived from an EMBL/GenBank/DDBJ whole genome shotgun (WGS) entry which is preliminary data.</text>
</comment>
<proteinExistence type="predicted"/>
<evidence type="ECO:0000259" key="2">
    <source>
        <dbReference type="Pfam" id="PF25000"/>
    </source>
</evidence>
<evidence type="ECO:0000259" key="1">
    <source>
        <dbReference type="Pfam" id="PF00931"/>
    </source>
</evidence>
<dbReference type="RefSeq" id="WP_388112993.1">
    <property type="nucleotide sequence ID" value="NZ_JBIAHM010000015.1"/>
</dbReference>
<protein>
    <submittedName>
        <fullName evidence="3">FxSxx-COOH system tetratricopeptide repeat protein</fullName>
    </submittedName>
</protein>
<reference evidence="3 4" key="1">
    <citation type="submission" date="2024-10" db="EMBL/GenBank/DDBJ databases">
        <title>The Natural Products Discovery Center: Release of the First 8490 Sequenced Strains for Exploring Actinobacteria Biosynthetic Diversity.</title>
        <authorList>
            <person name="Kalkreuter E."/>
            <person name="Kautsar S.A."/>
            <person name="Yang D."/>
            <person name="Bader C.D."/>
            <person name="Teijaro C.N."/>
            <person name="Fluegel L."/>
            <person name="Davis C.M."/>
            <person name="Simpson J.R."/>
            <person name="Lauterbach L."/>
            <person name="Steele A.D."/>
            <person name="Gui C."/>
            <person name="Meng S."/>
            <person name="Li G."/>
            <person name="Viehrig K."/>
            <person name="Ye F."/>
            <person name="Su P."/>
            <person name="Kiefer A.F."/>
            <person name="Nichols A."/>
            <person name="Cepeda A.J."/>
            <person name="Yan W."/>
            <person name="Fan B."/>
            <person name="Jiang Y."/>
            <person name="Adhikari A."/>
            <person name="Zheng C.-J."/>
            <person name="Schuster L."/>
            <person name="Cowan T.M."/>
            <person name="Smanski M.J."/>
            <person name="Chevrette M.G."/>
            <person name="De Carvalho L.P.S."/>
            <person name="Shen B."/>
        </authorList>
    </citation>
    <scope>NUCLEOTIDE SEQUENCE [LARGE SCALE GENOMIC DNA]</scope>
    <source>
        <strain evidence="3 4">NPDC006488</strain>
    </source>
</reference>
<dbReference type="Gene3D" id="1.25.40.10">
    <property type="entry name" value="Tetratricopeptide repeat domain"/>
    <property type="match status" value="2"/>
</dbReference>
<accession>A0ABW6MCZ6</accession>
<dbReference type="PANTHER" id="PTHR46082:SF6">
    <property type="entry name" value="AAA+ ATPASE DOMAIN-CONTAINING PROTEIN-RELATED"/>
    <property type="match status" value="1"/>
</dbReference>
<dbReference type="Gene3D" id="3.40.50.300">
    <property type="entry name" value="P-loop containing nucleotide triphosphate hydrolases"/>
    <property type="match status" value="1"/>
</dbReference>
<dbReference type="InterPro" id="IPR056681">
    <property type="entry name" value="DUF7779"/>
</dbReference>
<dbReference type="SUPFAM" id="SSF48452">
    <property type="entry name" value="TPR-like"/>
    <property type="match status" value="2"/>
</dbReference>
<gene>
    <name evidence="3" type="primary">fxsT</name>
    <name evidence="3" type="ORF">ACFYNQ_36210</name>
</gene>
<dbReference type="PANTHER" id="PTHR46082">
    <property type="entry name" value="ATP/GTP-BINDING PROTEIN-RELATED"/>
    <property type="match status" value="1"/>
</dbReference>
<name>A0ABW6MCZ6_9ACTN</name>
<organism evidence="3 4">
    <name type="scientific">Streptomyces hokutonensis</name>
    <dbReference type="NCBI Taxonomy" id="1306990"/>
    <lineage>
        <taxon>Bacteria</taxon>
        <taxon>Bacillati</taxon>
        <taxon>Actinomycetota</taxon>
        <taxon>Actinomycetes</taxon>
        <taxon>Kitasatosporales</taxon>
        <taxon>Streptomycetaceae</taxon>
        <taxon>Streptomyces</taxon>
    </lineage>
</organism>